<dbReference type="InParanoid" id="A0A6J0UKX6"/>
<dbReference type="InterPro" id="IPR000387">
    <property type="entry name" value="Tyr_Pase_dom"/>
</dbReference>
<dbReference type="InterPro" id="IPR000340">
    <property type="entry name" value="Dual-sp_phosphatase_cat-dom"/>
</dbReference>
<dbReference type="SUPFAM" id="SSF52799">
    <property type="entry name" value="(Phosphotyrosine protein) phosphatases II"/>
    <property type="match status" value="1"/>
</dbReference>
<gene>
    <name evidence="9" type="primary">DUSP28</name>
</gene>
<feature type="domain" description="Tyrosine-protein phosphatase" evidence="6">
    <location>
        <begin position="53"/>
        <end position="194"/>
    </location>
</feature>
<evidence type="ECO:0000256" key="5">
    <source>
        <dbReference type="ARBA" id="ARBA00048336"/>
    </source>
</evidence>
<dbReference type="AlphaFoldDB" id="A0A6J0UKX6"/>
<evidence type="ECO:0000256" key="3">
    <source>
        <dbReference type="ARBA" id="ARBA00022912"/>
    </source>
</evidence>
<dbReference type="PANTHER" id="PTHR45961:SF7">
    <property type="entry name" value="DUAL SPECIFICITY PHOSPHATASE 28"/>
    <property type="match status" value="1"/>
</dbReference>
<evidence type="ECO:0000313" key="9">
    <source>
        <dbReference type="RefSeq" id="XP_020658739.2"/>
    </source>
</evidence>
<dbReference type="OrthoDB" id="285418at2759"/>
<comment type="catalytic activity">
    <reaction evidence="5">
        <text>O-phospho-L-threonyl-[protein] + H2O = L-threonyl-[protein] + phosphate</text>
        <dbReference type="Rhea" id="RHEA:47004"/>
        <dbReference type="Rhea" id="RHEA-COMP:11060"/>
        <dbReference type="Rhea" id="RHEA-COMP:11605"/>
        <dbReference type="ChEBI" id="CHEBI:15377"/>
        <dbReference type="ChEBI" id="CHEBI:30013"/>
        <dbReference type="ChEBI" id="CHEBI:43474"/>
        <dbReference type="ChEBI" id="CHEBI:61977"/>
        <dbReference type="EC" id="3.1.3.16"/>
    </reaction>
</comment>
<evidence type="ECO:0000259" key="6">
    <source>
        <dbReference type="PROSITE" id="PS50054"/>
    </source>
</evidence>
<protein>
    <submittedName>
        <fullName evidence="9">Dual specificity phosphatase 28</fullName>
    </submittedName>
</protein>
<dbReference type="PANTHER" id="PTHR45961">
    <property type="entry name" value="IP21249P"/>
    <property type="match status" value="1"/>
</dbReference>
<comment type="catalytic activity">
    <reaction evidence="4">
        <text>O-phospho-L-seryl-[protein] + H2O = L-seryl-[protein] + phosphate</text>
        <dbReference type="Rhea" id="RHEA:20629"/>
        <dbReference type="Rhea" id="RHEA-COMP:9863"/>
        <dbReference type="Rhea" id="RHEA-COMP:11604"/>
        <dbReference type="ChEBI" id="CHEBI:15377"/>
        <dbReference type="ChEBI" id="CHEBI:29999"/>
        <dbReference type="ChEBI" id="CHEBI:43474"/>
        <dbReference type="ChEBI" id="CHEBI:83421"/>
        <dbReference type="EC" id="3.1.3.16"/>
    </reaction>
</comment>
<keyword evidence="8" id="KW-1185">Reference proteome</keyword>
<dbReference type="InterPro" id="IPR052103">
    <property type="entry name" value="Dual_spec_Phospatases"/>
</dbReference>
<dbReference type="CTD" id="285193"/>
<dbReference type="InterPro" id="IPR020420">
    <property type="entry name" value="Atypical_DUSP_subfamB"/>
</dbReference>
<organism evidence="8 9">
    <name type="scientific">Pogona vitticeps</name>
    <name type="common">central bearded dragon</name>
    <dbReference type="NCBI Taxonomy" id="103695"/>
    <lineage>
        <taxon>Eukaryota</taxon>
        <taxon>Metazoa</taxon>
        <taxon>Chordata</taxon>
        <taxon>Craniata</taxon>
        <taxon>Vertebrata</taxon>
        <taxon>Euteleostomi</taxon>
        <taxon>Lepidosauria</taxon>
        <taxon>Squamata</taxon>
        <taxon>Bifurcata</taxon>
        <taxon>Unidentata</taxon>
        <taxon>Episquamata</taxon>
        <taxon>Toxicofera</taxon>
        <taxon>Iguania</taxon>
        <taxon>Acrodonta</taxon>
        <taxon>Agamidae</taxon>
        <taxon>Amphibolurinae</taxon>
        <taxon>Pogona</taxon>
    </lineage>
</organism>
<sequence>MVTEQGLPVAACQQRAEIDTALCFHSPKLSLGNAWRAPLAATALVLPPSSMLALCKVTDSLFISNSRSACNENLLAQEKISLCINVSRQQPFPSSQKIQTLRVPVFDDPSEDLHRYFESCSDAIEGTVQSGGKCLVYCKNGRSRSAALCIAYLMRYQNLSLKDAFEIVKMARPVIDPNPGFWSQLQKYEEHLKRKHLGDPSQKGTSQ</sequence>
<dbReference type="PRINTS" id="PR01910">
    <property type="entry name" value="ADSPHPHTASEB"/>
</dbReference>
<feature type="domain" description="Tyrosine specific protein phosphatases" evidence="7">
    <location>
        <begin position="114"/>
        <end position="173"/>
    </location>
</feature>
<evidence type="ECO:0000313" key="8">
    <source>
        <dbReference type="Proteomes" id="UP001652642"/>
    </source>
</evidence>
<dbReference type="CDD" id="cd14574">
    <property type="entry name" value="DUSP28"/>
    <property type="match status" value="1"/>
</dbReference>
<dbReference type="Gene3D" id="3.90.190.10">
    <property type="entry name" value="Protein tyrosine phosphatase superfamily"/>
    <property type="match status" value="1"/>
</dbReference>
<dbReference type="Pfam" id="PF00782">
    <property type="entry name" value="DSPc"/>
    <property type="match status" value="1"/>
</dbReference>
<dbReference type="GO" id="GO:0004722">
    <property type="term" value="F:protein serine/threonine phosphatase activity"/>
    <property type="evidence" value="ECO:0007669"/>
    <property type="project" value="UniProtKB-EC"/>
</dbReference>
<dbReference type="RefSeq" id="XP_020658739.2">
    <property type="nucleotide sequence ID" value="XM_020803080.2"/>
</dbReference>
<dbReference type="GO" id="GO:0004725">
    <property type="term" value="F:protein tyrosine phosphatase activity"/>
    <property type="evidence" value="ECO:0007669"/>
    <property type="project" value="UniProtKB-EC"/>
</dbReference>
<dbReference type="InterPro" id="IPR020422">
    <property type="entry name" value="TYR_PHOSPHATASE_DUAL_dom"/>
</dbReference>
<comment type="similarity">
    <text evidence="1">Belongs to the protein-tyrosine phosphatase family. Non-receptor class dual specificity subfamily.</text>
</comment>
<dbReference type="GO" id="GO:0017017">
    <property type="term" value="F:MAP kinase tyrosine/serine/threonine phosphatase activity"/>
    <property type="evidence" value="ECO:0007669"/>
    <property type="project" value="InterPro"/>
</dbReference>
<dbReference type="SMART" id="SM00195">
    <property type="entry name" value="DSPc"/>
    <property type="match status" value="1"/>
</dbReference>
<dbReference type="Proteomes" id="UP001652642">
    <property type="component" value="Chromosome 3"/>
</dbReference>
<evidence type="ECO:0000256" key="2">
    <source>
        <dbReference type="ARBA" id="ARBA00022801"/>
    </source>
</evidence>
<evidence type="ECO:0000256" key="1">
    <source>
        <dbReference type="ARBA" id="ARBA00008601"/>
    </source>
</evidence>
<dbReference type="GO" id="GO:0005737">
    <property type="term" value="C:cytoplasm"/>
    <property type="evidence" value="ECO:0007669"/>
    <property type="project" value="TreeGrafter"/>
</dbReference>
<keyword evidence="3" id="KW-0904">Protein phosphatase</keyword>
<dbReference type="InterPro" id="IPR029021">
    <property type="entry name" value="Prot-tyrosine_phosphatase-like"/>
</dbReference>
<evidence type="ECO:0000256" key="4">
    <source>
        <dbReference type="ARBA" id="ARBA00047761"/>
    </source>
</evidence>
<dbReference type="PROSITE" id="PS50056">
    <property type="entry name" value="TYR_PHOSPHATASE_2"/>
    <property type="match status" value="1"/>
</dbReference>
<reference evidence="9" key="1">
    <citation type="submission" date="2025-08" db="UniProtKB">
        <authorList>
            <consortium name="RefSeq"/>
        </authorList>
    </citation>
    <scope>IDENTIFICATION</scope>
</reference>
<name>A0A6J0UKX6_9SAUR</name>
<dbReference type="GeneID" id="110084051"/>
<accession>A0A6J0UKX6</accession>
<dbReference type="KEGG" id="pvt:110084051"/>
<dbReference type="PROSITE" id="PS50054">
    <property type="entry name" value="TYR_PHOSPHATASE_DUAL"/>
    <property type="match status" value="1"/>
</dbReference>
<evidence type="ECO:0000259" key="7">
    <source>
        <dbReference type="PROSITE" id="PS50056"/>
    </source>
</evidence>
<keyword evidence="2" id="KW-0378">Hydrolase</keyword>
<proteinExistence type="inferred from homology"/>